<feature type="domain" description="ChsH2 rubredoxin-like zinc ribbon" evidence="2">
    <location>
        <begin position="11"/>
        <end position="43"/>
    </location>
</feature>
<dbReference type="Pfam" id="PF01796">
    <property type="entry name" value="OB_ChsH2_C"/>
    <property type="match status" value="1"/>
</dbReference>
<accession>A0A1I3WLE0</accession>
<evidence type="ECO:0000259" key="2">
    <source>
        <dbReference type="Pfam" id="PF12172"/>
    </source>
</evidence>
<dbReference type="EMBL" id="FORP01000013">
    <property type="protein sequence ID" value="SFK08358.1"/>
    <property type="molecule type" value="Genomic_DNA"/>
</dbReference>
<sequence>MSAADLTPHFAGLEAGELRVSRCGACGAPRFPPTPVCPHCRVDGALEWITAAGTGTVWSYAVFHKAYFPPPGPQPPYVVAVVLLTEGIKILTNVIGDGVRVGLPVQAVFDAALVRFRAV</sequence>
<dbReference type="PANTHER" id="PTHR34075">
    <property type="entry name" value="BLR3430 PROTEIN"/>
    <property type="match status" value="1"/>
</dbReference>
<dbReference type="SUPFAM" id="SSF50249">
    <property type="entry name" value="Nucleic acid-binding proteins"/>
    <property type="match status" value="1"/>
</dbReference>
<organism evidence="3 4">
    <name type="scientific">Amycolatopsis sacchari</name>
    <dbReference type="NCBI Taxonomy" id="115433"/>
    <lineage>
        <taxon>Bacteria</taxon>
        <taxon>Bacillati</taxon>
        <taxon>Actinomycetota</taxon>
        <taxon>Actinomycetes</taxon>
        <taxon>Pseudonocardiales</taxon>
        <taxon>Pseudonocardiaceae</taxon>
        <taxon>Amycolatopsis</taxon>
    </lineage>
</organism>
<protein>
    <recommendedName>
        <fullName evidence="5">DUF35 domain-containing protein</fullName>
    </recommendedName>
</protein>
<proteinExistence type="predicted"/>
<feature type="domain" description="ChsH2 C-terminal OB-fold" evidence="1">
    <location>
        <begin position="48"/>
        <end position="110"/>
    </location>
</feature>
<dbReference type="Gene3D" id="6.10.30.10">
    <property type="match status" value="1"/>
</dbReference>
<name>A0A1I3WLE0_9PSEU</name>
<dbReference type="Proteomes" id="UP000199025">
    <property type="component" value="Unassembled WGS sequence"/>
</dbReference>
<dbReference type="STRING" id="115433.SAMN05421835_113123"/>
<dbReference type="PANTHER" id="PTHR34075:SF5">
    <property type="entry name" value="BLR3430 PROTEIN"/>
    <property type="match status" value="1"/>
</dbReference>
<dbReference type="InterPro" id="IPR022002">
    <property type="entry name" value="ChsH2_Znr"/>
</dbReference>
<dbReference type="OrthoDB" id="4275032at2"/>
<reference evidence="3 4" key="1">
    <citation type="submission" date="2016-10" db="EMBL/GenBank/DDBJ databases">
        <authorList>
            <person name="de Groot N.N."/>
        </authorList>
    </citation>
    <scope>NUCLEOTIDE SEQUENCE [LARGE SCALE GENOMIC DNA]</scope>
    <source>
        <strain evidence="3 4">DSM 44468</strain>
    </source>
</reference>
<dbReference type="RefSeq" id="WP_091510655.1">
    <property type="nucleotide sequence ID" value="NZ_CBDRCA010000001.1"/>
</dbReference>
<evidence type="ECO:0000313" key="4">
    <source>
        <dbReference type="Proteomes" id="UP000199025"/>
    </source>
</evidence>
<dbReference type="InterPro" id="IPR052513">
    <property type="entry name" value="Thioester_dehydratase-like"/>
</dbReference>
<dbReference type="Pfam" id="PF12172">
    <property type="entry name" value="zf-ChsH2"/>
    <property type="match status" value="1"/>
</dbReference>
<evidence type="ECO:0000259" key="1">
    <source>
        <dbReference type="Pfam" id="PF01796"/>
    </source>
</evidence>
<keyword evidence="4" id="KW-1185">Reference proteome</keyword>
<evidence type="ECO:0008006" key="5">
    <source>
        <dbReference type="Google" id="ProtNLM"/>
    </source>
</evidence>
<dbReference type="InterPro" id="IPR012340">
    <property type="entry name" value="NA-bd_OB-fold"/>
</dbReference>
<gene>
    <name evidence="3" type="ORF">SAMN05421835_113123</name>
</gene>
<dbReference type="InterPro" id="IPR002878">
    <property type="entry name" value="ChsH2_C"/>
</dbReference>
<evidence type="ECO:0000313" key="3">
    <source>
        <dbReference type="EMBL" id="SFK08358.1"/>
    </source>
</evidence>
<dbReference type="AlphaFoldDB" id="A0A1I3WLE0"/>